<evidence type="ECO:0000313" key="1">
    <source>
        <dbReference type="EMBL" id="MPN21656.1"/>
    </source>
</evidence>
<organism evidence="1">
    <name type="scientific">bioreactor metagenome</name>
    <dbReference type="NCBI Taxonomy" id="1076179"/>
    <lineage>
        <taxon>unclassified sequences</taxon>
        <taxon>metagenomes</taxon>
        <taxon>ecological metagenomes</taxon>
    </lineage>
</organism>
<dbReference type="AlphaFoldDB" id="A0A645G695"/>
<sequence>MHHIIQSICCEKFTWKTTFGFEDAADTAVLSGALWSVKALVVTFLQKRTNFTAKPIIKVQPVFGEKKLDIDFQCIFSIKLGHLINASKYVFFSKPKEVRRHV</sequence>
<gene>
    <name evidence="1" type="ORF">SDC9_169036</name>
</gene>
<name>A0A645G695_9ZZZZ</name>
<dbReference type="EMBL" id="VSSQ01069676">
    <property type="protein sequence ID" value="MPN21656.1"/>
    <property type="molecule type" value="Genomic_DNA"/>
</dbReference>
<dbReference type="InterPro" id="IPR021338">
    <property type="entry name" value="DUF2953"/>
</dbReference>
<reference evidence="1" key="1">
    <citation type="submission" date="2019-08" db="EMBL/GenBank/DDBJ databases">
        <authorList>
            <person name="Kucharzyk K."/>
            <person name="Murdoch R.W."/>
            <person name="Higgins S."/>
            <person name="Loffler F."/>
        </authorList>
    </citation>
    <scope>NUCLEOTIDE SEQUENCE</scope>
</reference>
<accession>A0A645G695</accession>
<dbReference type="Pfam" id="PF11167">
    <property type="entry name" value="DUF2953"/>
    <property type="match status" value="1"/>
</dbReference>
<comment type="caution">
    <text evidence="1">The sequence shown here is derived from an EMBL/GenBank/DDBJ whole genome shotgun (WGS) entry which is preliminary data.</text>
</comment>
<protein>
    <submittedName>
        <fullName evidence="1">Uncharacterized protein</fullName>
    </submittedName>
</protein>
<proteinExistence type="predicted"/>